<dbReference type="EMBL" id="PEWY01000008">
    <property type="protein sequence ID" value="PIU37558.1"/>
    <property type="molecule type" value="Genomic_DNA"/>
</dbReference>
<dbReference type="InterPro" id="IPR036291">
    <property type="entry name" value="NAD(P)-bd_dom_sf"/>
</dbReference>
<dbReference type="CDD" id="cd05311">
    <property type="entry name" value="NAD_bind_2_malic_enz"/>
    <property type="match status" value="1"/>
</dbReference>
<dbReference type="InterPro" id="IPR051674">
    <property type="entry name" value="Malate_Decarboxylase"/>
</dbReference>
<dbReference type="InterPro" id="IPR012301">
    <property type="entry name" value="Malic_N_dom"/>
</dbReference>
<feature type="binding site" evidence="4">
    <location>
        <position position="299"/>
    </location>
    <ligand>
        <name>(S)-malate</name>
        <dbReference type="ChEBI" id="CHEBI:15589"/>
    </ligand>
</feature>
<dbReference type="SMART" id="SM01274">
    <property type="entry name" value="malic"/>
    <property type="match status" value="1"/>
</dbReference>
<dbReference type="PANTHER" id="PTHR43237:SF4">
    <property type="entry name" value="NADP-DEPENDENT MALIC ENZYME"/>
    <property type="match status" value="1"/>
</dbReference>
<keyword evidence="5" id="KW-0479">Metal-binding</keyword>
<dbReference type="SMART" id="SM00919">
    <property type="entry name" value="Malic_M"/>
    <property type="match status" value="1"/>
</dbReference>
<dbReference type="InterPro" id="IPR037062">
    <property type="entry name" value="Malic_N_dom_sf"/>
</dbReference>
<dbReference type="SUPFAM" id="SSF53223">
    <property type="entry name" value="Aminoacid dehydrogenase-like, N-terminal domain"/>
    <property type="match status" value="1"/>
</dbReference>
<evidence type="ECO:0000256" key="3">
    <source>
        <dbReference type="PIRSR" id="PIRSR000106-1"/>
    </source>
</evidence>
<feature type="binding site" evidence="5">
    <location>
        <position position="135"/>
    </location>
    <ligand>
        <name>a divalent metal cation</name>
        <dbReference type="ChEBI" id="CHEBI:60240"/>
    </ligand>
</feature>
<name>A0A2M6YVM6_9BACT</name>
<dbReference type="GO" id="GO:0046872">
    <property type="term" value="F:metal ion binding"/>
    <property type="evidence" value="ECO:0007669"/>
    <property type="project" value="UniProtKB-KW"/>
</dbReference>
<feature type="binding site" evidence="4">
    <location>
        <position position="329"/>
    </location>
    <ligand>
        <name>(S)-malate</name>
        <dbReference type="ChEBI" id="CHEBI:15589"/>
    </ligand>
</feature>
<dbReference type="Pfam" id="PF03949">
    <property type="entry name" value="Malic_M"/>
    <property type="match status" value="1"/>
</dbReference>
<dbReference type="GO" id="GO:0016616">
    <property type="term" value="F:oxidoreductase activity, acting on the CH-OH group of donors, NAD or NADP as acceptor"/>
    <property type="evidence" value="ECO:0007669"/>
    <property type="project" value="InterPro"/>
</dbReference>
<sequence length="395" mass="42360">MDTVYKKSINYHKKSGGKIAIKSLVNVKDKNDLSLAYTPGVAEPCRAIVKNSAESYNLTWKGRTVAVISDGSAVLGLGNIGADAAIPVMEGKALLIKKFAGIDAIPIVINTQNTEEIIRFVQLIAPNFAGVNLEDISAPRCFQIEESLQNIGIPVFHDDQHGTAIAVTAALHNAAKVVNKPYTSLKVIIVGAGAAGIAISQMLLGLNCFGKKCLRNLNIVSVQDVILVDRKGALCEGRKDQNIYKQAVAAMSNKSKKKGNLAEVVRGFDVIIGVSGPNTITEAMIKSMSVRPIVFAMANPTPEILPDAARRSGAYVVATGRSDFPNQINNVLVFPGVFKAVVQKRLKIITTEMKIATSRTLEKMVKNPSANNIIPDVFTPHLADKIAQAICHVLL</sequence>
<dbReference type="InterPro" id="IPR045213">
    <property type="entry name" value="Malic_NAD-bd_bact_type"/>
</dbReference>
<evidence type="ECO:0000256" key="2">
    <source>
        <dbReference type="ARBA" id="ARBA00023002"/>
    </source>
</evidence>
<dbReference type="Pfam" id="PF00390">
    <property type="entry name" value="malic"/>
    <property type="match status" value="1"/>
</dbReference>
<evidence type="ECO:0000313" key="9">
    <source>
        <dbReference type="Proteomes" id="UP000230184"/>
    </source>
</evidence>
<feature type="binding site" evidence="5">
    <location>
        <position position="159"/>
    </location>
    <ligand>
        <name>a divalent metal cation</name>
        <dbReference type="ChEBI" id="CHEBI:60240"/>
    </ligand>
</feature>
<feature type="active site" description="Proton donor" evidence="3">
    <location>
        <position position="37"/>
    </location>
</feature>
<dbReference type="SUPFAM" id="SSF51735">
    <property type="entry name" value="NAD(P)-binding Rossmann-fold domains"/>
    <property type="match status" value="1"/>
</dbReference>
<gene>
    <name evidence="8" type="ORF">COT02_00265</name>
</gene>
<protein>
    <submittedName>
        <fullName evidence="8">NAD-dependent malic enzyme</fullName>
    </submittedName>
</protein>
<organism evidence="8 9">
    <name type="scientific">Candidatus Roizmanbacteria bacterium CG07_land_8_20_14_0_80_34_15</name>
    <dbReference type="NCBI Taxonomy" id="1974849"/>
    <lineage>
        <taxon>Bacteria</taxon>
        <taxon>Candidatus Roizmaniibacteriota</taxon>
    </lineage>
</organism>
<feature type="domain" description="Malic enzyme NAD-binding" evidence="6">
    <location>
        <begin position="160"/>
        <end position="395"/>
    </location>
</feature>
<evidence type="ECO:0000259" key="7">
    <source>
        <dbReference type="SMART" id="SM01274"/>
    </source>
</evidence>
<comment type="caution">
    <text evidence="8">The sequence shown here is derived from an EMBL/GenBank/DDBJ whole genome shotgun (WGS) entry which is preliminary data.</text>
</comment>
<feature type="domain" description="Malic enzyme N-terminal" evidence="7">
    <location>
        <begin position="16"/>
        <end position="149"/>
    </location>
</feature>
<feature type="binding site" evidence="5">
    <location>
        <position position="134"/>
    </location>
    <ligand>
        <name>a divalent metal cation</name>
        <dbReference type="ChEBI" id="CHEBI:60240"/>
    </ligand>
</feature>
<reference evidence="9" key="1">
    <citation type="submission" date="2017-09" db="EMBL/GenBank/DDBJ databases">
        <title>Depth-based differentiation of microbial function through sediment-hosted aquifers and enrichment of novel symbionts in the deep terrestrial subsurface.</title>
        <authorList>
            <person name="Probst A.J."/>
            <person name="Ladd B."/>
            <person name="Jarett J.K."/>
            <person name="Geller-Mcgrath D.E."/>
            <person name="Sieber C.M.K."/>
            <person name="Emerson J.B."/>
            <person name="Anantharaman K."/>
            <person name="Thomas B.C."/>
            <person name="Malmstrom R."/>
            <person name="Stieglmeier M."/>
            <person name="Klingl A."/>
            <person name="Woyke T."/>
            <person name="Ryan C.M."/>
            <person name="Banfield J.F."/>
        </authorList>
    </citation>
    <scope>NUCLEOTIDE SEQUENCE [LARGE SCALE GENOMIC DNA]</scope>
</reference>
<evidence type="ECO:0000313" key="8">
    <source>
        <dbReference type="EMBL" id="PIU37558.1"/>
    </source>
</evidence>
<dbReference type="GO" id="GO:0004470">
    <property type="term" value="F:malic enzyme activity"/>
    <property type="evidence" value="ECO:0007669"/>
    <property type="project" value="InterPro"/>
</dbReference>
<proteinExistence type="inferred from homology"/>
<comment type="cofactor">
    <cofactor evidence="5">
        <name>Mg(2+)</name>
        <dbReference type="ChEBI" id="CHEBI:18420"/>
    </cofactor>
    <cofactor evidence="5">
        <name>Mn(2+)</name>
        <dbReference type="ChEBI" id="CHEBI:29035"/>
    </cofactor>
    <text evidence="5">Divalent metal cations. Prefers magnesium or manganese.</text>
</comment>
<evidence type="ECO:0000259" key="6">
    <source>
        <dbReference type="SMART" id="SM00919"/>
    </source>
</evidence>
<dbReference type="GO" id="GO:0051287">
    <property type="term" value="F:NAD binding"/>
    <property type="evidence" value="ECO:0007669"/>
    <property type="project" value="InterPro"/>
</dbReference>
<dbReference type="Gene3D" id="3.40.50.10380">
    <property type="entry name" value="Malic enzyme, N-terminal domain"/>
    <property type="match status" value="1"/>
</dbReference>
<dbReference type="Gene3D" id="3.40.50.720">
    <property type="entry name" value="NAD(P)-binding Rossmann-like Domain"/>
    <property type="match status" value="1"/>
</dbReference>
<feature type="active site" description="Proton acceptor" evidence="3">
    <location>
        <position position="92"/>
    </location>
</feature>
<dbReference type="InterPro" id="IPR012302">
    <property type="entry name" value="Malic_NAD-bd"/>
</dbReference>
<dbReference type="Proteomes" id="UP000230184">
    <property type="component" value="Unassembled WGS sequence"/>
</dbReference>
<accession>A0A2M6YVM6</accession>
<evidence type="ECO:0000256" key="4">
    <source>
        <dbReference type="PIRSR" id="PIRSR000106-2"/>
    </source>
</evidence>
<dbReference type="InterPro" id="IPR001891">
    <property type="entry name" value="Malic_OxRdtase"/>
</dbReference>
<evidence type="ECO:0000256" key="1">
    <source>
        <dbReference type="ARBA" id="ARBA00008785"/>
    </source>
</evidence>
<evidence type="ECO:0000256" key="5">
    <source>
        <dbReference type="PIRSR" id="PIRSR000106-3"/>
    </source>
</evidence>
<dbReference type="PIRSF" id="PIRSF000106">
    <property type="entry name" value="ME"/>
    <property type="match status" value="1"/>
</dbReference>
<keyword evidence="2" id="KW-0560">Oxidoreductase</keyword>
<dbReference type="AlphaFoldDB" id="A0A2M6YVM6"/>
<dbReference type="InterPro" id="IPR046346">
    <property type="entry name" value="Aminoacid_DH-like_N_sf"/>
</dbReference>
<comment type="similarity">
    <text evidence="1">Belongs to the malic enzymes family.</text>
</comment>
<dbReference type="PANTHER" id="PTHR43237">
    <property type="entry name" value="NADP-DEPENDENT MALIC ENZYME"/>
    <property type="match status" value="1"/>
</dbReference>